<dbReference type="PROSITE" id="PS50109">
    <property type="entry name" value="HIS_KIN"/>
    <property type="match status" value="1"/>
</dbReference>
<evidence type="ECO:0000256" key="3">
    <source>
        <dbReference type="ARBA" id="ARBA00022553"/>
    </source>
</evidence>
<evidence type="ECO:0000256" key="1">
    <source>
        <dbReference type="ARBA" id="ARBA00000085"/>
    </source>
</evidence>
<keyword evidence="4" id="KW-0808">Transferase</keyword>
<dbReference type="InterPro" id="IPR005467">
    <property type="entry name" value="His_kinase_dom"/>
</dbReference>
<evidence type="ECO:0000256" key="5">
    <source>
        <dbReference type="ARBA" id="ARBA00022741"/>
    </source>
</evidence>
<dbReference type="EC" id="2.7.13.3" evidence="2"/>
<evidence type="ECO:0000256" key="6">
    <source>
        <dbReference type="ARBA" id="ARBA00022777"/>
    </source>
</evidence>
<dbReference type="Pfam" id="PF08448">
    <property type="entry name" value="PAS_4"/>
    <property type="match status" value="1"/>
</dbReference>
<evidence type="ECO:0000313" key="10">
    <source>
        <dbReference type="EMBL" id="KNX37705.1"/>
    </source>
</evidence>
<organism evidence="10 11">
    <name type="scientific">Luteipulveratus halotolerans</name>
    <dbReference type="NCBI Taxonomy" id="1631356"/>
    <lineage>
        <taxon>Bacteria</taxon>
        <taxon>Bacillati</taxon>
        <taxon>Actinomycetota</taxon>
        <taxon>Actinomycetes</taxon>
        <taxon>Micrococcales</taxon>
        <taxon>Dermacoccaceae</taxon>
        <taxon>Luteipulveratus</taxon>
    </lineage>
</organism>
<accession>A0A0L6CJB8</accession>
<comment type="caution">
    <text evidence="10">The sequence shown here is derived from an EMBL/GenBank/DDBJ whole genome shotgun (WGS) entry which is preliminary data.</text>
</comment>
<dbReference type="SMART" id="SM00387">
    <property type="entry name" value="HATPase_c"/>
    <property type="match status" value="1"/>
</dbReference>
<dbReference type="EMBL" id="LAIR01000002">
    <property type="protein sequence ID" value="KNX37705.1"/>
    <property type="molecule type" value="Genomic_DNA"/>
</dbReference>
<evidence type="ECO:0000256" key="2">
    <source>
        <dbReference type="ARBA" id="ARBA00012438"/>
    </source>
</evidence>
<dbReference type="InterPro" id="IPR022066">
    <property type="entry name" value="PdtaS_GAF"/>
</dbReference>
<dbReference type="GO" id="GO:0004673">
    <property type="term" value="F:protein histidine kinase activity"/>
    <property type="evidence" value="ECO:0007669"/>
    <property type="project" value="UniProtKB-EC"/>
</dbReference>
<sequence>MPTLNDVLAEHPWLDPAASDWLHLLVGDWQLLSDLSFADLVLWVPRDDGGWTAAAHVRPTTGVGVFLDDLVGGSIDRTRVGPVDQAFRENRLVRAPQTMWRDDTPVREESIPVVVRGGTAPVAVVTRHTNLASMRTPSRLEVTYLATADALARMIATGEFPTKGGHTGRRRGAPRVGDGVLRLDREGKVTYASPNAVSAIHRLGYGGELVGVRLGHALSGLLPRTGPMDEELMPVLTGALPWSTELPSRSASVTVRSIPLSEAGSRVGAVLLVRDVSELRRRERELLTKDATIREIHHRVKNNLQTVAAVLRLQSRRLDDPGAKAALDDAVRRVATIALVHETLSAHLDDSVDFDVIAARGLQAAIEVANRTAVRVRGVTEGSFGVLASEDATVLAMVLAELVQNAVEHGLADRDGTVTVAARRFTDEGGDRLAVTVSDDGRGLPEGFEPGRRGLGTQIVLSLVQDLRGTIRWEPRPEGGSRVTFDAVLRPPADRDDPGMKEPPAEGQGSGVGT</sequence>
<dbReference type="InterPro" id="IPR036890">
    <property type="entry name" value="HATPase_C_sf"/>
</dbReference>
<dbReference type="SUPFAM" id="SSF55785">
    <property type="entry name" value="PYP-like sensor domain (PAS domain)"/>
    <property type="match status" value="1"/>
</dbReference>
<dbReference type="PATRIC" id="fig|1631356.3.peg.2351"/>
<evidence type="ECO:0000259" key="9">
    <source>
        <dbReference type="PROSITE" id="PS50109"/>
    </source>
</evidence>
<keyword evidence="6" id="KW-0418">Kinase</keyword>
<protein>
    <recommendedName>
        <fullName evidence="2">histidine kinase</fullName>
        <ecNumber evidence="2">2.7.13.3</ecNumber>
    </recommendedName>
</protein>
<keyword evidence="3" id="KW-0597">Phosphoprotein</keyword>
<dbReference type="PANTHER" id="PTHR41523:SF8">
    <property type="entry name" value="ETHYLENE RESPONSE SENSOR PROTEIN"/>
    <property type="match status" value="1"/>
</dbReference>
<dbReference type="OrthoDB" id="9767435at2"/>
<dbReference type="Pfam" id="PF07568">
    <property type="entry name" value="HisKA_2"/>
    <property type="match status" value="1"/>
</dbReference>
<dbReference type="Proteomes" id="UP000037397">
    <property type="component" value="Unassembled WGS sequence"/>
</dbReference>
<feature type="domain" description="Histidine kinase" evidence="9">
    <location>
        <begin position="295"/>
        <end position="491"/>
    </location>
</feature>
<evidence type="ECO:0000256" key="4">
    <source>
        <dbReference type="ARBA" id="ARBA00022679"/>
    </source>
</evidence>
<comment type="catalytic activity">
    <reaction evidence="1">
        <text>ATP + protein L-histidine = ADP + protein N-phospho-L-histidine.</text>
        <dbReference type="EC" id="2.7.13.3"/>
    </reaction>
</comment>
<dbReference type="STRING" id="1631356.VV01_12020"/>
<dbReference type="InterPro" id="IPR011495">
    <property type="entry name" value="Sig_transdc_His_kin_sub2_dim/P"/>
</dbReference>
<dbReference type="Gene3D" id="3.30.450.280">
    <property type="entry name" value="GAF domain"/>
    <property type="match status" value="1"/>
</dbReference>
<dbReference type="Gene3D" id="3.30.565.10">
    <property type="entry name" value="Histidine kinase-like ATPase, C-terminal domain"/>
    <property type="match status" value="1"/>
</dbReference>
<name>A0A0L6CJB8_9MICO</name>
<dbReference type="InterPro" id="IPR035965">
    <property type="entry name" value="PAS-like_dom_sf"/>
</dbReference>
<dbReference type="InterPro" id="IPR013656">
    <property type="entry name" value="PAS_4"/>
</dbReference>
<dbReference type="SUPFAM" id="SSF55874">
    <property type="entry name" value="ATPase domain of HSP90 chaperone/DNA topoisomerase II/histidine kinase"/>
    <property type="match status" value="1"/>
</dbReference>
<gene>
    <name evidence="10" type="ORF">VV01_12020</name>
</gene>
<evidence type="ECO:0000256" key="8">
    <source>
        <dbReference type="SAM" id="MobiDB-lite"/>
    </source>
</evidence>
<keyword evidence="7" id="KW-0067">ATP-binding</keyword>
<evidence type="ECO:0000313" key="11">
    <source>
        <dbReference type="Proteomes" id="UP000037397"/>
    </source>
</evidence>
<dbReference type="Pfam" id="PF02518">
    <property type="entry name" value="HATPase_c"/>
    <property type="match status" value="1"/>
</dbReference>
<dbReference type="InterPro" id="IPR003594">
    <property type="entry name" value="HATPase_dom"/>
</dbReference>
<dbReference type="GO" id="GO:0005524">
    <property type="term" value="F:ATP binding"/>
    <property type="evidence" value="ECO:0007669"/>
    <property type="project" value="UniProtKB-KW"/>
</dbReference>
<dbReference type="PANTHER" id="PTHR41523">
    <property type="entry name" value="TWO-COMPONENT SYSTEM SENSOR PROTEIN"/>
    <property type="match status" value="1"/>
</dbReference>
<dbReference type="Gene3D" id="3.30.450.20">
    <property type="entry name" value="PAS domain"/>
    <property type="match status" value="1"/>
</dbReference>
<keyword evidence="5" id="KW-0547">Nucleotide-binding</keyword>
<dbReference type="Pfam" id="PF12282">
    <property type="entry name" value="GAF_PdtaS"/>
    <property type="match status" value="1"/>
</dbReference>
<evidence type="ECO:0000256" key="7">
    <source>
        <dbReference type="ARBA" id="ARBA00022840"/>
    </source>
</evidence>
<feature type="compositionally biased region" description="Basic and acidic residues" evidence="8">
    <location>
        <begin position="492"/>
        <end position="504"/>
    </location>
</feature>
<dbReference type="RefSeq" id="WP_050670091.1">
    <property type="nucleotide sequence ID" value="NZ_LAIR01000002.1"/>
</dbReference>
<feature type="region of interest" description="Disordered" evidence="8">
    <location>
        <begin position="475"/>
        <end position="514"/>
    </location>
</feature>
<keyword evidence="11" id="KW-1185">Reference proteome</keyword>
<dbReference type="AlphaFoldDB" id="A0A0L6CJB8"/>
<dbReference type="InterPro" id="IPR038424">
    <property type="entry name" value="H_kinase_PdtaS_GAF_sf"/>
</dbReference>
<reference evidence="11" key="1">
    <citation type="submission" date="2015-03" db="EMBL/GenBank/DDBJ databases">
        <title>Luteipulveratus halotolerans sp. nov., a novel actinobacterium (Dermacoccaceae) from Sarawak, Malaysia.</title>
        <authorList>
            <person name="Juboi H."/>
            <person name="Basik A."/>
            <person name="Shamsul S.S."/>
            <person name="Arnold P."/>
            <person name="Schmitt E.K."/>
            <person name="Sanglier J.-J."/>
            <person name="Yeo T."/>
        </authorList>
    </citation>
    <scope>NUCLEOTIDE SEQUENCE [LARGE SCALE GENOMIC DNA]</scope>
    <source>
        <strain evidence="11">C296001</strain>
    </source>
</reference>
<proteinExistence type="predicted"/>